<dbReference type="EMBL" id="CAJFCV020000006">
    <property type="protein sequence ID" value="CAG9130494.1"/>
    <property type="molecule type" value="Genomic_DNA"/>
</dbReference>
<accession>A0A1I7SF75</accession>
<evidence type="ECO:0000313" key="9">
    <source>
        <dbReference type="WBParaSite" id="BXY_1168700.1"/>
    </source>
</evidence>
<dbReference type="SMR" id="A0A1I7SF75"/>
<gene>
    <name evidence="6" type="ORF">BXYJ_LOCUS14694</name>
</gene>
<keyword evidence="1 4" id="KW-0812">Transmembrane</keyword>
<keyword evidence="4" id="KW-0406">Ion transport</keyword>
<evidence type="ECO:0000256" key="2">
    <source>
        <dbReference type="ARBA" id="ARBA00022989"/>
    </source>
</evidence>
<feature type="transmembrane region" description="Helical" evidence="4">
    <location>
        <begin position="63"/>
        <end position="80"/>
    </location>
</feature>
<evidence type="ECO:0000313" key="6">
    <source>
        <dbReference type="EMBL" id="CAD5234603.1"/>
    </source>
</evidence>
<dbReference type="GO" id="GO:0016020">
    <property type="term" value="C:membrane"/>
    <property type="evidence" value="ECO:0007669"/>
    <property type="project" value="UniProtKB-SubCell"/>
</dbReference>
<dbReference type="PANTHER" id="PTHR12483:SF127">
    <property type="entry name" value="COPPER TRANSPORT PROTEIN"/>
    <property type="match status" value="1"/>
</dbReference>
<reference evidence="6" key="2">
    <citation type="submission" date="2020-09" db="EMBL/GenBank/DDBJ databases">
        <authorList>
            <person name="Kikuchi T."/>
        </authorList>
    </citation>
    <scope>NUCLEOTIDE SEQUENCE</scope>
    <source>
        <strain evidence="6">Ka4C1</strain>
    </source>
</reference>
<dbReference type="EMBL" id="CAJFDI010000006">
    <property type="protein sequence ID" value="CAD5234603.1"/>
    <property type="molecule type" value="Genomic_DNA"/>
</dbReference>
<dbReference type="Proteomes" id="UP000095284">
    <property type="component" value="Unplaced"/>
</dbReference>
<evidence type="ECO:0000256" key="1">
    <source>
        <dbReference type="ARBA" id="ARBA00022692"/>
    </source>
</evidence>
<dbReference type="Proteomes" id="UP000659654">
    <property type="component" value="Unassembled WGS sequence"/>
</dbReference>
<keyword evidence="4" id="KW-0187">Copper transport</keyword>
<evidence type="ECO:0000313" key="7">
    <source>
        <dbReference type="Proteomes" id="UP000095284"/>
    </source>
</evidence>
<dbReference type="Proteomes" id="UP000582659">
    <property type="component" value="Unassembled WGS sequence"/>
</dbReference>
<dbReference type="WBParaSite" id="BXY_1168700.1">
    <property type="protein sequence ID" value="BXY_1168700.1"/>
    <property type="gene ID" value="BXY_1168700"/>
</dbReference>
<feature type="region of interest" description="Disordered" evidence="5">
    <location>
        <begin position="1"/>
        <end position="29"/>
    </location>
</feature>
<organism evidence="7 9">
    <name type="scientific">Bursaphelenchus xylophilus</name>
    <name type="common">Pinewood nematode worm</name>
    <name type="synonym">Aphelenchoides xylophilus</name>
    <dbReference type="NCBI Taxonomy" id="6326"/>
    <lineage>
        <taxon>Eukaryota</taxon>
        <taxon>Metazoa</taxon>
        <taxon>Ecdysozoa</taxon>
        <taxon>Nematoda</taxon>
        <taxon>Chromadorea</taxon>
        <taxon>Rhabditida</taxon>
        <taxon>Tylenchina</taxon>
        <taxon>Tylenchomorpha</taxon>
        <taxon>Aphelenchoidea</taxon>
        <taxon>Aphelenchoididae</taxon>
        <taxon>Bursaphelenchus</taxon>
    </lineage>
</organism>
<evidence type="ECO:0000256" key="5">
    <source>
        <dbReference type="SAM" id="MobiDB-lite"/>
    </source>
</evidence>
<keyword evidence="8" id="KW-1185">Reference proteome</keyword>
<proteinExistence type="inferred from homology"/>
<dbReference type="InterPro" id="IPR007274">
    <property type="entry name" value="Cop_transporter"/>
</dbReference>
<keyword evidence="2 4" id="KW-1133">Transmembrane helix</keyword>
<dbReference type="Pfam" id="PF04145">
    <property type="entry name" value="Ctr"/>
    <property type="match status" value="1"/>
</dbReference>
<evidence type="ECO:0000313" key="8">
    <source>
        <dbReference type="Proteomes" id="UP000659654"/>
    </source>
</evidence>
<protein>
    <recommendedName>
        <fullName evidence="4">Copper transport protein</fullName>
    </recommendedName>
</protein>
<comment type="similarity">
    <text evidence="4">Belongs to the copper transporter (Ctr) (TC 1.A.56) family. SLC31A subfamily.</text>
</comment>
<dbReference type="PANTHER" id="PTHR12483">
    <property type="entry name" value="SOLUTE CARRIER FAMILY 31 COPPER TRANSPORTERS"/>
    <property type="match status" value="1"/>
</dbReference>
<evidence type="ECO:0000256" key="4">
    <source>
        <dbReference type="RuleBase" id="RU367022"/>
    </source>
</evidence>
<dbReference type="eggNOG" id="KOG3386">
    <property type="taxonomic scope" value="Eukaryota"/>
</dbReference>
<feature type="compositionally biased region" description="Basic residues" evidence="5">
    <location>
        <begin position="1"/>
        <end position="14"/>
    </location>
</feature>
<dbReference type="AlphaFoldDB" id="A0A1I7SF75"/>
<dbReference type="OrthoDB" id="161814at2759"/>
<keyword evidence="4" id="KW-0813">Transport</keyword>
<reference evidence="9" key="1">
    <citation type="submission" date="2016-11" db="UniProtKB">
        <authorList>
            <consortium name="WormBaseParasite"/>
        </authorList>
    </citation>
    <scope>IDENTIFICATION</scope>
</reference>
<keyword evidence="4" id="KW-0186">Copper</keyword>
<sequence>MNHSHHDHSQHHHGPVPASSAAHDHSAHNMQTQEGHGMHYMKMYFHCGVEEVILFDWWRTESFFGMLFSCIVVFVMAALYEGVKWVRVYLQTYASSKRKCKHIRLVTDRAGNNDALIEKCTENAATLKSDDVYRSTVTREAGSKAKGIERILKHIDVNNPSLLSPYRILQTTLYCIQLTLAYWLMLIAMTYNIYLTSVVILGAGFGHWMFALLQIQPSLAEKQDAFASDACH</sequence>
<name>A0A1I7SF75_BURXY</name>
<keyword evidence="3 4" id="KW-0472">Membrane</keyword>
<evidence type="ECO:0000256" key="3">
    <source>
        <dbReference type="ARBA" id="ARBA00023136"/>
    </source>
</evidence>
<dbReference type="GO" id="GO:0005375">
    <property type="term" value="F:copper ion transmembrane transporter activity"/>
    <property type="evidence" value="ECO:0007669"/>
    <property type="project" value="UniProtKB-UniRule"/>
</dbReference>
<comment type="subcellular location">
    <subcellularLocation>
        <location evidence="4">Membrane</location>
        <topology evidence="4">Multi-pass membrane protein</topology>
    </subcellularLocation>
</comment>